<dbReference type="PANTHER" id="PTHR43266">
    <property type="entry name" value="MACROLIDE-EFFLUX PROTEIN"/>
    <property type="match status" value="1"/>
</dbReference>
<reference evidence="8" key="2">
    <citation type="journal article" date="2019" name="Genome Biol. Evol.">
        <title>Day and night: Metabolic profiles and evolutionary relationships of six axenic non-marine cyanobacteria.</title>
        <authorList>
            <person name="Will S.E."/>
            <person name="Henke P."/>
            <person name="Boedeker C."/>
            <person name="Huang S."/>
            <person name="Brinkmann H."/>
            <person name="Rohde M."/>
            <person name="Jarek M."/>
            <person name="Friedl T."/>
            <person name="Seufert S."/>
            <person name="Schumacher M."/>
            <person name="Overmann J."/>
            <person name="Neumann-Schaal M."/>
            <person name="Petersen J."/>
        </authorList>
    </citation>
    <scope>NUCLEOTIDE SEQUENCE [LARGE SCALE GENOMIC DNA]</scope>
    <source>
        <strain evidence="8">PCC 7102</strain>
    </source>
</reference>
<keyword evidence="9" id="KW-1185">Reference proteome</keyword>
<evidence type="ECO:0000256" key="6">
    <source>
        <dbReference type="ARBA" id="ARBA00023136"/>
    </source>
</evidence>
<evidence type="ECO:0000313" key="9">
    <source>
        <dbReference type="Proteomes" id="UP000271624"/>
    </source>
</evidence>
<gene>
    <name evidence="8" type="ORF">DSM106972_026320</name>
</gene>
<feature type="transmembrane region" description="Helical" evidence="7">
    <location>
        <begin position="211"/>
        <end position="231"/>
    </location>
</feature>
<dbReference type="SUPFAM" id="SSF103473">
    <property type="entry name" value="MFS general substrate transporter"/>
    <property type="match status" value="1"/>
</dbReference>
<dbReference type="InterPro" id="IPR011701">
    <property type="entry name" value="MFS"/>
</dbReference>
<dbReference type="Gene3D" id="1.20.1250.20">
    <property type="entry name" value="MFS general substrate transporter like domains"/>
    <property type="match status" value="1"/>
</dbReference>
<dbReference type="PANTHER" id="PTHR43266:SF2">
    <property type="entry name" value="MAJOR FACILITATOR SUPERFAMILY (MFS) PROFILE DOMAIN-CONTAINING PROTEIN"/>
    <property type="match status" value="1"/>
</dbReference>
<dbReference type="Proteomes" id="UP000271624">
    <property type="component" value="Unassembled WGS sequence"/>
</dbReference>
<dbReference type="GO" id="GO:0005886">
    <property type="term" value="C:plasma membrane"/>
    <property type="evidence" value="ECO:0007669"/>
    <property type="project" value="UniProtKB-SubCell"/>
</dbReference>
<keyword evidence="5 7" id="KW-1133">Transmembrane helix</keyword>
<dbReference type="CDD" id="cd06173">
    <property type="entry name" value="MFS_MefA_like"/>
    <property type="match status" value="1"/>
</dbReference>
<dbReference type="OrthoDB" id="9775268at2"/>
<organism evidence="8 9">
    <name type="scientific">Dulcicalothrix desertica PCC 7102</name>
    <dbReference type="NCBI Taxonomy" id="232991"/>
    <lineage>
        <taxon>Bacteria</taxon>
        <taxon>Bacillati</taxon>
        <taxon>Cyanobacteriota</taxon>
        <taxon>Cyanophyceae</taxon>
        <taxon>Nostocales</taxon>
        <taxon>Calotrichaceae</taxon>
        <taxon>Dulcicalothrix</taxon>
    </lineage>
</organism>
<dbReference type="Pfam" id="PF07690">
    <property type="entry name" value="MFS_1"/>
    <property type="match status" value="1"/>
</dbReference>
<keyword evidence="3" id="KW-1003">Cell membrane</keyword>
<reference evidence="8" key="1">
    <citation type="submission" date="2018-12" db="EMBL/GenBank/DDBJ databases">
        <authorList>
            <person name="Will S."/>
            <person name="Neumann-Schaal M."/>
            <person name="Henke P."/>
        </authorList>
    </citation>
    <scope>NUCLEOTIDE SEQUENCE</scope>
    <source>
        <strain evidence="8">PCC 7102</strain>
    </source>
</reference>
<dbReference type="GO" id="GO:0022857">
    <property type="term" value="F:transmembrane transporter activity"/>
    <property type="evidence" value="ECO:0007669"/>
    <property type="project" value="InterPro"/>
</dbReference>
<evidence type="ECO:0000256" key="3">
    <source>
        <dbReference type="ARBA" id="ARBA00022475"/>
    </source>
</evidence>
<evidence type="ECO:0000256" key="2">
    <source>
        <dbReference type="ARBA" id="ARBA00022448"/>
    </source>
</evidence>
<protein>
    <submittedName>
        <fullName evidence="8">Macrolide transporter</fullName>
    </submittedName>
</protein>
<feature type="transmembrane region" description="Helical" evidence="7">
    <location>
        <begin position="44"/>
        <end position="65"/>
    </location>
</feature>
<name>A0A3S1CNP5_9CYAN</name>
<dbReference type="EMBL" id="RSCL01000005">
    <property type="protein sequence ID" value="RUT07371.1"/>
    <property type="molecule type" value="Genomic_DNA"/>
</dbReference>
<feature type="transmembrane region" description="Helical" evidence="7">
    <location>
        <begin position="251"/>
        <end position="274"/>
    </location>
</feature>
<comment type="caution">
    <text evidence="8">The sequence shown here is derived from an EMBL/GenBank/DDBJ whole genome shotgun (WGS) entry which is preliminary data.</text>
</comment>
<comment type="subcellular location">
    <subcellularLocation>
        <location evidence="1">Cell membrane</location>
        <topology evidence="1">Multi-pass membrane protein</topology>
    </subcellularLocation>
</comment>
<evidence type="ECO:0000256" key="5">
    <source>
        <dbReference type="ARBA" id="ARBA00022989"/>
    </source>
</evidence>
<evidence type="ECO:0000256" key="7">
    <source>
        <dbReference type="SAM" id="Phobius"/>
    </source>
</evidence>
<dbReference type="InterPro" id="IPR036259">
    <property type="entry name" value="MFS_trans_sf"/>
</dbReference>
<dbReference type="RefSeq" id="WP_127081185.1">
    <property type="nucleotide sequence ID" value="NZ_RSCL01000005.1"/>
</dbReference>
<keyword evidence="4 7" id="KW-0812">Transmembrane</keyword>
<keyword evidence="6 7" id="KW-0472">Membrane</keyword>
<evidence type="ECO:0000313" key="8">
    <source>
        <dbReference type="EMBL" id="RUT07371.1"/>
    </source>
</evidence>
<proteinExistence type="predicted"/>
<evidence type="ECO:0000256" key="4">
    <source>
        <dbReference type="ARBA" id="ARBA00022692"/>
    </source>
</evidence>
<sequence length="422" mass="45561">MAPQQPASLRTFIIIWLGQVVSTIGTYMTDFAISLWVWQLTSSATALTLVAFFSQILRIPTTFFAGIIVDRFNRKNLMILGDTIAAISTGALLALYLTNNLHIWHFYLTGAINGCFRQIQNLAYEASLSQIVPKQHYTRATSMGSVVHYGPVILAPAFAGSLYPQIGLAGILVIDLLSFLVAVITLYLVIIPQPPQTDIEQTDIIFGFRYLFTNPSLRIFTLVISLFWFAHDFAESVGDAMILARSNSNPTVLASISAAAGISGVTAAIIFSIWSGTKPRIYGMLLGFIGAGISKTVFGLGRNLSIWAPAQFCSSLNFPLMDSSETAIWLAKIPPHLQGRVFAAKSLMLQLTSSFATLMAGPLADKVLEPATILQGGIFGSGKGTGIAVAYVMGATCMLLVGLLGFTIPSLRNIEKILPDHD</sequence>
<feature type="transmembrane region" description="Helical" evidence="7">
    <location>
        <begin position="12"/>
        <end position="38"/>
    </location>
</feature>
<evidence type="ECO:0000256" key="1">
    <source>
        <dbReference type="ARBA" id="ARBA00004651"/>
    </source>
</evidence>
<keyword evidence="2" id="KW-0813">Transport</keyword>
<feature type="transmembrane region" description="Helical" evidence="7">
    <location>
        <begin position="77"/>
        <end position="97"/>
    </location>
</feature>
<feature type="transmembrane region" description="Helical" evidence="7">
    <location>
        <begin position="384"/>
        <end position="406"/>
    </location>
</feature>
<feature type="transmembrane region" description="Helical" evidence="7">
    <location>
        <begin position="166"/>
        <end position="190"/>
    </location>
</feature>
<accession>A0A3S1CNP5</accession>
<feature type="transmembrane region" description="Helical" evidence="7">
    <location>
        <begin position="281"/>
        <end position="298"/>
    </location>
</feature>
<dbReference type="AlphaFoldDB" id="A0A3S1CNP5"/>